<evidence type="ECO:0000256" key="3">
    <source>
        <dbReference type="ARBA" id="ARBA00022989"/>
    </source>
</evidence>
<keyword evidence="4 5" id="KW-0472">Membrane</keyword>
<proteinExistence type="predicted"/>
<dbReference type="EMBL" id="CABVHY010000004">
    <property type="protein sequence ID" value="VVN80828.1"/>
    <property type="molecule type" value="Genomic_DNA"/>
</dbReference>
<feature type="domain" description="Yip1" evidence="6">
    <location>
        <begin position="7"/>
        <end position="53"/>
    </location>
</feature>
<feature type="transmembrane region" description="Helical" evidence="5">
    <location>
        <begin position="36"/>
        <end position="62"/>
    </location>
</feature>
<evidence type="ECO:0000313" key="8">
    <source>
        <dbReference type="Proteomes" id="UP000379480"/>
    </source>
</evidence>
<evidence type="ECO:0000256" key="4">
    <source>
        <dbReference type="ARBA" id="ARBA00023136"/>
    </source>
</evidence>
<comment type="subcellular location">
    <subcellularLocation>
        <location evidence="1">Membrane</location>
        <topology evidence="1">Multi-pass membrane protein</topology>
    </subcellularLocation>
</comment>
<dbReference type="Proteomes" id="UP000379480">
    <property type="component" value="Unassembled WGS sequence"/>
</dbReference>
<dbReference type="AlphaFoldDB" id="A0A5E7ANE3"/>
<sequence length="75" mass="8228">MPVCIRGVVGLASIYSTFLLFTGLPNFMRVGKEKGMLYSTSAWGVGLLVLVTILVSMILFWFNVLTPEYLRAPAG</sequence>
<evidence type="ECO:0000256" key="5">
    <source>
        <dbReference type="SAM" id="Phobius"/>
    </source>
</evidence>
<evidence type="ECO:0000259" key="6">
    <source>
        <dbReference type="Pfam" id="PF04893"/>
    </source>
</evidence>
<keyword evidence="3 5" id="KW-1133">Transmembrane helix</keyword>
<protein>
    <recommendedName>
        <fullName evidence="6">Yip1 domain-containing protein</fullName>
    </recommendedName>
</protein>
<accession>A0A5E7ANE3</accession>
<reference evidence="7 8" key="1">
    <citation type="submission" date="2019-09" db="EMBL/GenBank/DDBJ databases">
        <authorList>
            <person name="Chandra G."/>
            <person name="Truman W A."/>
        </authorList>
    </citation>
    <scope>NUCLEOTIDE SEQUENCE [LARGE SCALE GENOMIC DNA]</scope>
    <source>
        <strain evidence="7">PS723</strain>
    </source>
</reference>
<name>A0A5E7ANE3_PSEFL</name>
<gene>
    <name evidence="7" type="ORF">PS723_01074</name>
</gene>
<evidence type="ECO:0000256" key="1">
    <source>
        <dbReference type="ARBA" id="ARBA00004141"/>
    </source>
</evidence>
<dbReference type="GO" id="GO:0016020">
    <property type="term" value="C:membrane"/>
    <property type="evidence" value="ECO:0007669"/>
    <property type="project" value="UniProtKB-SubCell"/>
</dbReference>
<dbReference type="InterPro" id="IPR006977">
    <property type="entry name" value="Yip1_dom"/>
</dbReference>
<keyword evidence="2 5" id="KW-0812">Transmembrane</keyword>
<evidence type="ECO:0000313" key="7">
    <source>
        <dbReference type="EMBL" id="VVN80828.1"/>
    </source>
</evidence>
<feature type="transmembrane region" description="Helical" evidence="5">
    <location>
        <begin position="6"/>
        <end position="24"/>
    </location>
</feature>
<evidence type="ECO:0000256" key="2">
    <source>
        <dbReference type="ARBA" id="ARBA00022692"/>
    </source>
</evidence>
<organism evidence="7 8">
    <name type="scientific">Pseudomonas fluorescens</name>
    <dbReference type="NCBI Taxonomy" id="294"/>
    <lineage>
        <taxon>Bacteria</taxon>
        <taxon>Pseudomonadati</taxon>
        <taxon>Pseudomonadota</taxon>
        <taxon>Gammaproteobacteria</taxon>
        <taxon>Pseudomonadales</taxon>
        <taxon>Pseudomonadaceae</taxon>
        <taxon>Pseudomonas</taxon>
    </lineage>
</organism>
<dbReference type="Pfam" id="PF04893">
    <property type="entry name" value="Yip1"/>
    <property type="match status" value="1"/>
</dbReference>